<dbReference type="PANTHER" id="PTHR13183:SF0">
    <property type="entry name" value="AXONEMAL DYNEIN LIGHT INTERMEDIATE POLYPEPTIDE 1"/>
    <property type="match status" value="1"/>
</dbReference>
<evidence type="ECO:0000313" key="7">
    <source>
        <dbReference type="EMBL" id="CAF1033636.1"/>
    </source>
</evidence>
<dbReference type="Proteomes" id="UP000663823">
    <property type="component" value="Unassembled WGS sequence"/>
</dbReference>
<dbReference type="EMBL" id="CAJNOO010000998">
    <property type="protein sequence ID" value="CAF1076951.1"/>
    <property type="molecule type" value="Genomic_DNA"/>
</dbReference>
<evidence type="ECO:0000313" key="16">
    <source>
        <dbReference type="Proteomes" id="UP000663874"/>
    </source>
</evidence>
<evidence type="ECO:0000256" key="2">
    <source>
        <dbReference type="ARBA" id="ARBA00023054"/>
    </source>
</evidence>
<evidence type="ECO:0000313" key="11">
    <source>
        <dbReference type="EMBL" id="CAF1111971.1"/>
    </source>
</evidence>
<dbReference type="AlphaFoldDB" id="A0A820B0S5"/>
<dbReference type="Proteomes" id="UP000663836">
    <property type="component" value="Unassembled WGS sequence"/>
</dbReference>
<evidence type="ECO:0000313" key="8">
    <source>
        <dbReference type="EMBL" id="CAF1037197.1"/>
    </source>
</evidence>
<dbReference type="Proteomes" id="UP000663870">
    <property type="component" value="Unassembled WGS sequence"/>
</dbReference>
<dbReference type="EMBL" id="CAJNOU010000577">
    <property type="protein sequence ID" value="CAF1037197.1"/>
    <property type="molecule type" value="Genomic_DNA"/>
</dbReference>
<dbReference type="GO" id="GO:0030286">
    <property type="term" value="C:dynein complex"/>
    <property type="evidence" value="ECO:0007669"/>
    <property type="project" value="UniProtKB-KW"/>
</dbReference>
<dbReference type="InterPro" id="IPR019347">
    <property type="entry name" value="Axonemal_dynein_light_chain"/>
</dbReference>
<keyword evidence="3" id="KW-0505">Motor protein</keyword>
<evidence type="ECO:0000313" key="6">
    <source>
        <dbReference type="EMBL" id="CAF0867561.1"/>
    </source>
</evidence>
<protein>
    <recommendedName>
        <fullName evidence="17">Translin-associated factor X-interacting protein 1 N-terminal domain-containing protein</fullName>
    </recommendedName>
</protein>
<dbReference type="GO" id="GO:0005930">
    <property type="term" value="C:axoneme"/>
    <property type="evidence" value="ECO:0007669"/>
    <property type="project" value="TreeGrafter"/>
</dbReference>
<dbReference type="Pfam" id="PF10211">
    <property type="entry name" value="Ax_dynein_light"/>
    <property type="match status" value="1"/>
</dbReference>
<dbReference type="OrthoDB" id="273640at2759"/>
<dbReference type="EMBL" id="CAJOBE010016240">
    <property type="protein sequence ID" value="CAF4198375.1"/>
    <property type="molecule type" value="Genomic_DNA"/>
</dbReference>
<dbReference type="Proteomes" id="UP000663864">
    <property type="component" value="Unassembled WGS sequence"/>
</dbReference>
<accession>A0A820B0S5</accession>
<dbReference type="PANTHER" id="PTHR13183">
    <property type="entry name" value="AXONEMAL INNER ARM DYNEIN LIGHT CHAIN 28"/>
    <property type="match status" value="1"/>
</dbReference>
<keyword evidence="2 5" id="KW-0175">Coiled coil</keyword>
<proteinExistence type="inferred from homology"/>
<evidence type="ECO:0000313" key="9">
    <source>
        <dbReference type="EMBL" id="CAF1076951.1"/>
    </source>
</evidence>
<dbReference type="EMBL" id="CAJNOH010000100">
    <property type="protein sequence ID" value="CAF0867561.1"/>
    <property type="molecule type" value="Genomic_DNA"/>
</dbReference>
<dbReference type="EMBL" id="CAJNOL010000549">
    <property type="protein sequence ID" value="CAF1111971.1"/>
    <property type="molecule type" value="Genomic_DNA"/>
</dbReference>
<keyword evidence="15" id="KW-1185">Reference proteome</keyword>
<organism evidence="14 16">
    <name type="scientific">Rotaria sordida</name>
    <dbReference type="NCBI Taxonomy" id="392033"/>
    <lineage>
        <taxon>Eukaryota</taxon>
        <taxon>Metazoa</taxon>
        <taxon>Spiralia</taxon>
        <taxon>Gnathifera</taxon>
        <taxon>Rotifera</taxon>
        <taxon>Eurotatoria</taxon>
        <taxon>Bdelloidea</taxon>
        <taxon>Philodinida</taxon>
        <taxon>Philodinidae</taxon>
        <taxon>Rotaria</taxon>
    </lineage>
</organism>
<dbReference type="GO" id="GO:0045504">
    <property type="term" value="F:dynein heavy chain binding"/>
    <property type="evidence" value="ECO:0007669"/>
    <property type="project" value="TreeGrafter"/>
</dbReference>
<evidence type="ECO:0000313" key="10">
    <source>
        <dbReference type="EMBL" id="CAF1110442.1"/>
    </source>
</evidence>
<name>A0A820B0S5_9BILA</name>
<dbReference type="Proteomes" id="UP000663882">
    <property type="component" value="Unassembled WGS sequence"/>
</dbReference>
<dbReference type="EMBL" id="CAJOAX010012179">
    <property type="protein sequence ID" value="CAF4107434.1"/>
    <property type="molecule type" value="Genomic_DNA"/>
</dbReference>
<evidence type="ECO:0008006" key="17">
    <source>
        <dbReference type="Google" id="ProtNLM"/>
    </source>
</evidence>
<dbReference type="EMBL" id="CAJOBD010000816">
    <property type="protein sequence ID" value="CAF3722889.1"/>
    <property type="molecule type" value="Genomic_DNA"/>
</dbReference>
<evidence type="ECO:0000313" key="13">
    <source>
        <dbReference type="EMBL" id="CAF4107434.1"/>
    </source>
</evidence>
<dbReference type="Proteomes" id="UP000663874">
    <property type="component" value="Unassembled WGS sequence"/>
</dbReference>
<dbReference type="Proteomes" id="UP000663889">
    <property type="component" value="Unassembled WGS sequence"/>
</dbReference>
<evidence type="ECO:0000256" key="4">
    <source>
        <dbReference type="ARBA" id="ARBA00038114"/>
    </source>
</evidence>
<comment type="caution">
    <text evidence="14">The sequence shown here is derived from an EMBL/GenBank/DDBJ whole genome shotgun (WGS) entry which is preliminary data.</text>
</comment>
<dbReference type="EMBL" id="CAJNOT010000608">
    <property type="protein sequence ID" value="CAF1033636.1"/>
    <property type="molecule type" value="Genomic_DNA"/>
</dbReference>
<evidence type="ECO:0000256" key="1">
    <source>
        <dbReference type="ARBA" id="ARBA00023017"/>
    </source>
</evidence>
<evidence type="ECO:0000313" key="15">
    <source>
        <dbReference type="Proteomes" id="UP000663870"/>
    </source>
</evidence>
<evidence type="ECO:0000256" key="5">
    <source>
        <dbReference type="SAM" id="Coils"/>
    </source>
</evidence>
<gene>
    <name evidence="14" type="ORF">FNK824_LOCUS36128</name>
    <name evidence="12" type="ORF">JBS370_LOCUS10910</name>
    <name evidence="10" type="ORF">JXQ802_LOCUS19670</name>
    <name evidence="11" type="ORF">JXQ802_LOCUS19743</name>
    <name evidence="13" type="ORF">OTI717_LOCUS34374</name>
    <name evidence="6" type="ORF">PYM288_LOCUS7871</name>
    <name evidence="9" type="ORF">RFH988_LOCUS18075</name>
    <name evidence="8" type="ORF">SEV965_LOCUS12632</name>
    <name evidence="7" type="ORF">ZHD862_LOCUS14174</name>
</gene>
<comment type="similarity">
    <text evidence="4">Belongs to the inner dynein arm light chain family.</text>
</comment>
<dbReference type="EMBL" id="CAJNOL010000545">
    <property type="protein sequence ID" value="CAF1110442.1"/>
    <property type="molecule type" value="Genomic_DNA"/>
</dbReference>
<keyword evidence="1" id="KW-0243">Dynein</keyword>
<reference evidence="14" key="1">
    <citation type="submission" date="2021-02" db="EMBL/GenBank/DDBJ databases">
        <authorList>
            <person name="Nowell W R."/>
        </authorList>
    </citation>
    <scope>NUCLEOTIDE SEQUENCE</scope>
</reference>
<feature type="coiled-coil region" evidence="5">
    <location>
        <begin position="80"/>
        <end position="175"/>
    </location>
</feature>
<sequence length="210" mass="25330">MNRKTKLTLGRQDDEIFIPSTNPSTQDDIRQLEERFHVQLYKELALENGLCPKRRQIYDDLFDELIRITKIHGFERGYLLERIKNEYQQWMNTYEELYSSSMAYSIRQYLYKMEEKKNLELTIDNLENDCKQLRDELEKESIKFQNLTEQLDENNQKQDKELRILRNNVQFLQSTNIKIKNDLENTLNQILSSTIFLGEPINYDEKKKTT</sequence>
<evidence type="ECO:0000256" key="3">
    <source>
        <dbReference type="ARBA" id="ARBA00023175"/>
    </source>
</evidence>
<dbReference type="Proteomes" id="UP000663854">
    <property type="component" value="Unassembled WGS sequence"/>
</dbReference>
<evidence type="ECO:0000313" key="12">
    <source>
        <dbReference type="EMBL" id="CAF3722889.1"/>
    </source>
</evidence>
<evidence type="ECO:0000313" key="14">
    <source>
        <dbReference type="EMBL" id="CAF4198375.1"/>
    </source>
</evidence>